<evidence type="ECO:0000256" key="3">
    <source>
        <dbReference type="ARBA" id="ARBA00023159"/>
    </source>
</evidence>
<dbReference type="KEGG" id="vsp:VS_2417"/>
<protein>
    <recommendedName>
        <fullName evidence="5">Sigma factor-binding protein Crl</fullName>
    </recommendedName>
</protein>
<organism evidence="6 7">
    <name type="scientific">Vibrio atlanticus (strain LGP32)</name>
    <name type="common">Vibrio splendidus (strain Mel32)</name>
    <dbReference type="NCBI Taxonomy" id="575788"/>
    <lineage>
        <taxon>Bacteria</taxon>
        <taxon>Pseudomonadati</taxon>
        <taxon>Pseudomonadota</taxon>
        <taxon>Gammaproteobacteria</taxon>
        <taxon>Vibrionales</taxon>
        <taxon>Vibrionaceae</taxon>
        <taxon>Vibrio</taxon>
    </lineage>
</organism>
<name>B7VJB2_VIBA3</name>
<dbReference type="InterPro" id="IPR009986">
    <property type="entry name" value="Tscrpt_reg_Crl"/>
</dbReference>
<gene>
    <name evidence="5" type="primary">crl</name>
    <name evidence="6" type="ordered locus">VS_2417</name>
</gene>
<comment type="function">
    <text evidence="5">Binds to the sigma-S subunit of RNA polymerase, activating expression of sigma-S-regulated genes. Stimulates RNA polymerase holoenzyme formation and may bind to several other sigma factors, such as sigma-70 and sigma-32.</text>
</comment>
<keyword evidence="1 5" id="KW-0963">Cytoplasm</keyword>
<evidence type="ECO:0000313" key="7">
    <source>
        <dbReference type="Proteomes" id="UP000009100"/>
    </source>
</evidence>
<dbReference type="EMBL" id="FM954972">
    <property type="protein sequence ID" value="CAV19576.1"/>
    <property type="molecule type" value="Genomic_DNA"/>
</dbReference>
<keyword evidence="3 5" id="KW-0010">Activator</keyword>
<proteinExistence type="inferred from homology"/>
<accession>B7VJB2</accession>
<dbReference type="STRING" id="575788.VS_2417"/>
<comment type="subcellular location">
    <subcellularLocation>
        <location evidence="5">Cytoplasm</location>
    </subcellularLocation>
</comment>
<comment type="similarity">
    <text evidence="5">Belongs to the Crl family.</text>
</comment>
<dbReference type="NCBIfam" id="NF008217">
    <property type="entry name" value="PRK10984.1"/>
    <property type="match status" value="1"/>
</dbReference>
<dbReference type="Pfam" id="PF07417">
    <property type="entry name" value="Crl"/>
    <property type="match status" value="1"/>
</dbReference>
<evidence type="ECO:0000256" key="1">
    <source>
        <dbReference type="ARBA" id="ARBA00022490"/>
    </source>
</evidence>
<dbReference type="HOGENOM" id="CLU_136773_1_0_6"/>
<feature type="region of interest" description="Essential for activity" evidence="5">
    <location>
        <begin position="106"/>
        <end position="129"/>
    </location>
</feature>
<dbReference type="GO" id="GO:0045893">
    <property type="term" value="P:positive regulation of DNA-templated transcription"/>
    <property type="evidence" value="ECO:0007669"/>
    <property type="project" value="UniProtKB-UniRule"/>
</dbReference>
<evidence type="ECO:0000256" key="4">
    <source>
        <dbReference type="ARBA" id="ARBA00023163"/>
    </source>
</evidence>
<evidence type="ECO:0000256" key="2">
    <source>
        <dbReference type="ARBA" id="ARBA00023015"/>
    </source>
</evidence>
<dbReference type="eggNOG" id="ENOG502ZQ8E">
    <property type="taxonomic scope" value="Bacteria"/>
</dbReference>
<reference evidence="6 7" key="1">
    <citation type="submission" date="2009-02" db="EMBL/GenBank/DDBJ databases">
        <title>Vibrio splendidus str. LGP32 complete genome.</title>
        <authorList>
            <person name="Mazel D."/>
            <person name="Le Roux F."/>
        </authorList>
    </citation>
    <scope>NUCLEOTIDE SEQUENCE [LARGE SCALE GENOMIC DNA]</scope>
    <source>
        <strain evidence="6 7">LGP32</strain>
    </source>
</reference>
<dbReference type="Gene3D" id="3.30.310.230">
    <property type="entry name" value="Sigma factor-binding protein Crl monomer"/>
    <property type="match status" value="1"/>
</dbReference>
<dbReference type="GO" id="GO:0005737">
    <property type="term" value="C:cytoplasm"/>
    <property type="evidence" value="ECO:0007669"/>
    <property type="project" value="UniProtKB-SubCell"/>
</dbReference>
<dbReference type="HAMAP" id="MF_01178">
    <property type="entry name" value="Crl"/>
    <property type="match status" value="1"/>
</dbReference>
<dbReference type="InterPro" id="IPR038208">
    <property type="entry name" value="Tscrpt_reg_Crl_sf"/>
</dbReference>
<dbReference type="AlphaFoldDB" id="B7VJB2"/>
<evidence type="ECO:0000313" key="6">
    <source>
        <dbReference type="EMBL" id="CAV19576.1"/>
    </source>
</evidence>
<keyword evidence="2 5" id="KW-0805">Transcription regulation</keyword>
<dbReference type="Proteomes" id="UP000009100">
    <property type="component" value="Chromosome 1"/>
</dbReference>
<evidence type="ECO:0000256" key="5">
    <source>
        <dbReference type="HAMAP-Rule" id="MF_01178"/>
    </source>
</evidence>
<keyword evidence="4 5" id="KW-0804">Transcription</keyword>
<sequence>MKWRFNMSEVTQQPTHYRLLNVLKAIGPYLREPQSEEGHYIFDCLSVCVNDKKSPEEREFWGWWLELDKSEEGFSAKYNTGKYNIDGNWDPLPLPKKAIAEVSRTQEAFHQKLVDELQKKFEIGVQLDEESVEFV</sequence>